<dbReference type="InterPro" id="IPR010982">
    <property type="entry name" value="Lambda_DNA-bd_dom_sf"/>
</dbReference>
<sequence>MINVDLSGRQSMKYLSKFHKRLKQLREDKHLTEDDISVICQVDVSVVKAWESQQGDKRCFPTIDNLIDLCLKTGTPLEALLELKYEHDDDEQLELPGLAFIDEHDVNLSLDHLQKEIEKLLPTDDELELLKRYRRSDEENKKLILQLMT</sequence>
<dbReference type="CDD" id="cd00093">
    <property type="entry name" value="HTH_XRE"/>
    <property type="match status" value="1"/>
</dbReference>
<proteinExistence type="predicted"/>
<name>A0A9E8HJH7_9ALTE</name>
<evidence type="ECO:0000313" key="3">
    <source>
        <dbReference type="Proteomes" id="UP001164472"/>
    </source>
</evidence>
<evidence type="ECO:0000313" key="2">
    <source>
        <dbReference type="EMBL" id="UZW75838.1"/>
    </source>
</evidence>
<dbReference type="InterPro" id="IPR001387">
    <property type="entry name" value="Cro/C1-type_HTH"/>
</dbReference>
<dbReference type="SUPFAM" id="SSF47413">
    <property type="entry name" value="lambda repressor-like DNA-binding domains"/>
    <property type="match status" value="1"/>
</dbReference>
<dbReference type="AlphaFoldDB" id="A0A9E8HJH7"/>
<dbReference type="EMBL" id="CP101527">
    <property type="protein sequence ID" value="UZW75838.1"/>
    <property type="molecule type" value="Genomic_DNA"/>
</dbReference>
<gene>
    <name evidence="2" type="ORF">NNL22_04450</name>
</gene>
<organism evidence="2 3">
    <name type="scientific">Alkalimarinus sediminis</name>
    <dbReference type="NCBI Taxonomy" id="1632866"/>
    <lineage>
        <taxon>Bacteria</taxon>
        <taxon>Pseudomonadati</taxon>
        <taxon>Pseudomonadota</taxon>
        <taxon>Gammaproteobacteria</taxon>
        <taxon>Alteromonadales</taxon>
        <taxon>Alteromonadaceae</taxon>
        <taxon>Alkalimarinus</taxon>
    </lineage>
</organism>
<protein>
    <submittedName>
        <fullName evidence="2">Helix-turn-helix domain-containing protein</fullName>
    </submittedName>
</protein>
<dbReference type="Gene3D" id="1.10.260.40">
    <property type="entry name" value="lambda repressor-like DNA-binding domains"/>
    <property type="match status" value="1"/>
</dbReference>
<dbReference type="PROSITE" id="PS50943">
    <property type="entry name" value="HTH_CROC1"/>
    <property type="match status" value="1"/>
</dbReference>
<evidence type="ECO:0000259" key="1">
    <source>
        <dbReference type="PROSITE" id="PS50943"/>
    </source>
</evidence>
<dbReference type="GO" id="GO:0003677">
    <property type="term" value="F:DNA binding"/>
    <property type="evidence" value="ECO:0007669"/>
    <property type="project" value="InterPro"/>
</dbReference>
<dbReference type="KEGG" id="asem:NNL22_04450"/>
<keyword evidence="3" id="KW-1185">Reference proteome</keyword>
<feature type="domain" description="HTH cro/C1-type" evidence="1">
    <location>
        <begin position="22"/>
        <end position="80"/>
    </location>
</feature>
<accession>A0A9E8HJH7</accession>
<reference evidence="2" key="1">
    <citation type="submission" date="2022-07" db="EMBL/GenBank/DDBJ databases">
        <title>Alkalimarinus sp. nov., isolated from gut of a Alitta virens.</title>
        <authorList>
            <person name="Yang A.I."/>
            <person name="Shin N.-R."/>
        </authorList>
    </citation>
    <scope>NUCLEOTIDE SEQUENCE</scope>
    <source>
        <strain evidence="2">FA028</strain>
    </source>
</reference>
<dbReference type="SMART" id="SM00530">
    <property type="entry name" value="HTH_XRE"/>
    <property type="match status" value="1"/>
</dbReference>
<dbReference type="RefSeq" id="WP_251811588.1">
    <property type="nucleotide sequence ID" value="NZ_CP101527.1"/>
</dbReference>
<dbReference type="Proteomes" id="UP001164472">
    <property type="component" value="Chromosome"/>
</dbReference>